<evidence type="ECO:0000256" key="1">
    <source>
        <dbReference type="ARBA" id="ARBA00004496"/>
    </source>
</evidence>
<dbReference type="Proteomes" id="UP000009102">
    <property type="component" value="Chromosome"/>
</dbReference>
<dbReference type="InterPro" id="IPR051451">
    <property type="entry name" value="PhoH2-like"/>
</dbReference>
<accession>D0KZZ6</accession>
<evidence type="ECO:0000256" key="2">
    <source>
        <dbReference type="ARBA" id="ARBA00010393"/>
    </source>
</evidence>
<organism evidence="8 9">
    <name type="scientific">Halothiobacillus neapolitanus (strain ATCC 23641 / DSM 15147 / CIP 104769 / NCIMB 8539 / c2)</name>
    <name type="common">Thiobacillus neapolitanus</name>
    <dbReference type="NCBI Taxonomy" id="555778"/>
    <lineage>
        <taxon>Bacteria</taxon>
        <taxon>Pseudomonadati</taxon>
        <taxon>Pseudomonadota</taxon>
        <taxon>Gammaproteobacteria</taxon>
        <taxon>Chromatiales</taxon>
        <taxon>Halothiobacillaceae</taxon>
        <taxon>Halothiobacillus</taxon>
    </lineage>
</organism>
<evidence type="ECO:0000313" key="8">
    <source>
        <dbReference type="EMBL" id="ACX96019.1"/>
    </source>
</evidence>
<reference evidence="8 9" key="1">
    <citation type="submission" date="2009-10" db="EMBL/GenBank/DDBJ databases">
        <title>Complete sequence of Halothiobacillus neapolitanus c2.</title>
        <authorList>
            <consortium name="US DOE Joint Genome Institute"/>
            <person name="Lucas S."/>
            <person name="Copeland A."/>
            <person name="Lapidus A."/>
            <person name="Glavina del Rio T."/>
            <person name="Tice H."/>
            <person name="Bruce D."/>
            <person name="Goodwin L."/>
            <person name="Pitluck S."/>
            <person name="Davenport K."/>
            <person name="Brettin T."/>
            <person name="Detter J.C."/>
            <person name="Han C."/>
            <person name="Tapia R."/>
            <person name="Larimer F."/>
            <person name="Land M."/>
            <person name="Hauser L."/>
            <person name="Kyrpides N."/>
            <person name="Mikhailova N."/>
            <person name="Kerfeld C."/>
            <person name="Cannon G."/>
            <person name="Heinhort S."/>
        </authorList>
    </citation>
    <scope>NUCLEOTIDE SEQUENCE [LARGE SCALE GENOMIC DNA]</scope>
    <source>
        <strain evidence="9">ATCC 23641 / c2</strain>
    </source>
</reference>
<dbReference type="PANTHER" id="PTHR30473">
    <property type="entry name" value="PROTEIN PHOH"/>
    <property type="match status" value="1"/>
</dbReference>
<dbReference type="SUPFAM" id="SSF52540">
    <property type="entry name" value="P-loop containing nucleoside triphosphate hydrolases"/>
    <property type="match status" value="1"/>
</dbReference>
<comment type="subcellular location">
    <subcellularLocation>
        <location evidence="1">Cytoplasm</location>
    </subcellularLocation>
</comment>
<dbReference type="PANTHER" id="PTHR30473:SF1">
    <property type="entry name" value="PHOH-LIKE PROTEIN"/>
    <property type="match status" value="1"/>
</dbReference>
<evidence type="ECO:0000256" key="6">
    <source>
        <dbReference type="ARBA" id="ARBA00039970"/>
    </source>
</evidence>
<dbReference type="GO" id="GO:0005524">
    <property type="term" value="F:ATP binding"/>
    <property type="evidence" value="ECO:0007669"/>
    <property type="project" value="UniProtKB-KW"/>
</dbReference>
<dbReference type="AlphaFoldDB" id="D0KZZ6"/>
<name>D0KZZ6_HALNC</name>
<proteinExistence type="inferred from homology"/>
<keyword evidence="3" id="KW-0963">Cytoplasm</keyword>
<evidence type="ECO:0000259" key="7">
    <source>
        <dbReference type="Pfam" id="PF02562"/>
    </source>
</evidence>
<evidence type="ECO:0000313" key="9">
    <source>
        <dbReference type="Proteomes" id="UP000009102"/>
    </source>
</evidence>
<dbReference type="STRING" id="555778.Hneap_1183"/>
<dbReference type="EMBL" id="CP001801">
    <property type="protein sequence ID" value="ACX96019.1"/>
    <property type="molecule type" value="Genomic_DNA"/>
</dbReference>
<keyword evidence="9" id="KW-1185">Reference proteome</keyword>
<dbReference type="InterPro" id="IPR003714">
    <property type="entry name" value="PhoH"/>
</dbReference>
<dbReference type="eggNOG" id="COG1702">
    <property type="taxonomic scope" value="Bacteria"/>
</dbReference>
<keyword evidence="4" id="KW-0547">Nucleotide-binding</keyword>
<dbReference type="KEGG" id="hna:Hneap_1183"/>
<evidence type="ECO:0000256" key="3">
    <source>
        <dbReference type="ARBA" id="ARBA00022490"/>
    </source>
</evidence>
<keyword evidence="5" id="KW-0067">ATP-binding</keyword>
<feature type="domain" description="PhoH-like protein" evidence="7">
    <location>
        <begin position="128"/>
        <end position="331"/>
    </location>
</feature>
<dbReference type="FunFam" id="3.40.50.300:FF:000013">
    <property type="entry name" value="PhoH family ATPase"/>
    <property type="match status" value="1"/>
</dbReference>
<gene>
    <name evidence="8" type="ordered locus">Hneap_1183</name>
</gene>
<protein>
    <recommendedName>
        <fullName evidence="6">PhoH-like protein</fullName>
    </recommendedName>
</protein>
<dbReference type="InterPro" id="IPR027417">
    <property type="entry name" value="P-loop_NTPase"/>
</dbReference>
<evidence type="ECO:0000256" key="4">
    <source>
        <dbReference type="ARBA" id="ARBA00022741"/>
    </source>
</evidence>
<evidence type="ECO:0000256" key="5">
    <source>
        <dbReference type="ARBA" id="ARBA00022840"/>
    </source>
</evidence>
<dbReference type="GO" id="GO:0005829">
    <property type="term" value="C:cytosol"/>
    <property type="evidence" value="ECO:0007669"/>
    <property type="project" value="TreeGrafter"/>
</dbReference>
<comment type="similarity">
    <text evidence="2">Belongs to the PhoH family.</text>
</comment>
<dbReference type="HOGENOM" id="CLU_051654_0_1_6"/>
<dbReference type="Pfam" id="PF02562">
    <property type="entry name" value="PhoH"/>
    <property type="match status" value="1"/>
</dbReference>
<sequence length="337" mass="37233">MADSSLDSSMSPIDQRTARLDFALPVDPQSGLDNERLVNLAGSFDAHLRVIERRLGVEINHRGADFSVIGETKTTQQVEKAIRDLYDLSASEIIDLERVNLFLQAAGLQDDAPAAADEIQIRTQRGIVRGRGARQIRYLQSIAHFDLNFGIGPAGTGKTYLAVASAVDALERGAVQRIVLVRPAVEAGEKLGFLPGDLAQKIDPYLRPMYDALYEMLGFDKVSKLIERQVIEVAPLAFMRGRTLNESFVILDEAQNTTIEQMKMFLTRIGFGSKAVVTGDVTQIDLPRGITSGLRDAIDVLSEVDSVAFTFFQARDVVRHPLVMRIVNAYEAREQTK</sequence>
<dbReference type="Gene3D" id="3.40.50.300">
    <property type="entry name" value="P-loop containing nucleotide triphosphate hydrolases"/>
    <property type="match status" value="1"/>
</dbReference>